<dbReference type="Proteomes" id="UP001165083">
    <property type="component" value="Unassembled WGS sequence"/>
</dbReference>
<organism evidence="1 2">
    <name type="scientific">Phytophthora lilii</name>
    <dbReference type="NCBI Taxonomy" id="2077276"/>
    <lineage>
        <taxon>Eukaryota</taxon>
        <taxon>Sar</taxon>
        <taxon>Stramenopiles</taxon>
        <taxon>Oomycota</taxon>
        <taxon>Peronosporomycetes</taxon>
        <taxon>Peronosporales</taxon>
        <taxon>Peronosporaceae</taxon>
        <taxon>Phytophthora</taxon>
    </lineage>
</organism>
<gene>
    <name evidence="1" type="ORF">Plil01_000870900</name>
</gene>
<reference evidence="1" key="1">
    <citation type="submission" date="2023-04" db="EMBL/GenBank/DDBJ databases">
        <title>Phytophthora lilii NBRC 32176.</title>
        <authorList>
            <person name="Ichikawa N."/>
            <person name="Sato H."/>
            <person name="Tonouchi N."/>
        </authorList>
    </citation>
    <scope>NUCLEOTIDE SEQUENCE</scope>
    <source>
        <strain evidence="1">NBRC 32176</strain>
    </source>
</reference>
<proteinExistence type="predicted"/>
<dbReference type="AlphaFoldDB" id="A0A9W6TWP2"/>
<sequence>MAESEGCFDETVHRASSRARGGGLSLVCRCLQKPINSPNTTYYLISYRIALGLSNPENINGELARVEAIVNSNIIGVAKLAGLEIKTDELQAQWRLTASYLDRAHKNSQKSTGVC</sequence>
<dbReference type="EMBL" id="BSXW01000423">
    <property type="protein sequence ID" value="GMF21959.1"/>
    <property type="molecule type" value="Genomic_DNA"/>
</dbReference>
<accession>A0A9W6TWP2</accession>
<evidence type="ECO:0000313" key="1">
    <source>
        <dbReference type="EMBL" id="GMF21959.1"/>
    </source>
</evidence>
<keyword evidence="2" id="KW-1185">Reference proteome</keyword>
<name>A0A9W6TWP2_9STRA</name>
<protein>
    <submittedName>
        <fullName evidence="1">Unnamed protein product</fullName>
    </submittedName>
</protein>
<evidence type="ECO:0000313" key="2">
    <source>
        <dbReference type="Proteomes" id="UP001165083"/>
    </source>
</evidence>
<comment type="caution">
    <text evidence="1">The sequence shown here is derived from an EMBL/GenBank/DDBJ whole genome shotgun (WGS) entry which is preliminary data.</text>
</comment>